<dbReference type="Pfam" id="PF10721">
    <property type="entry name" value="DUF2514"/>
    <property type="match status" value="1"/>
</dbReference>
<gene>
    <name evidence="2" type="ORF">BXT89_03055</name>
</gene>
<name>A0A1S8DM17_9GAMM</name>
<evidence type="ECO:0000313" key="3">
    <source>
        <dbReference type="Proteomes" id="UP000242847"/>
    </source>
</evidence>
<proteinExistence type="predicted"/>
<dbReference type="InterPro" id="IPR019659">
    <property type="entry name" value="DUF2514"/>
</dbReference>
<sequence length="164" mass="17906">MIAKYKLWLQAAGLAALVLLGFGVGWSWQGSRWESKYIALGAEYAEARAAAERQARSEETRRAAAVEGIRRDAKQQIEQAQADADAADATADSLREQLAERTRRASADTCSDAGSQTTRSTLILYSELLDRADARAGELAAEADRRRVAGLACERQYDSLRAPD</sequence>
<dbReference type="OrthoDB" id="9999963at2"/>
<keyword evidence="3" id="KW-1185">Reference proteome</keyword>
<dbReference type="STRING" id="254161.SAMN05216256_101145"/>
<dbReference type="RefSeq" id="WP_083724571.1">
    <property type="nucleotide sequence ID" value="NZ_FOUD01000001.1"/>
</dbReference>
<protein>
    <recommendedName>
        <fullName evidence="4">DUF2514 domain-containing protein</fullName>
    </recommendedName>
</protein>
<dbReference type="EMBL" id="MUBC01000004">
    <property type="protein sequence ID" value="ONM45417.1"/>
    <property type="molecule type" value="Genomic_DNA"/>
</dbReference>
<evidence type="ECO:0008006" key="4">
    <source>
        <dbReference type="Google" id="ProtNLM"/>
    </source>
</evidence>
<evidence type="ECO:0000313" key="2">
    <source>
        <dbReference type="EMBL" id="ONM45417.1"/>
    </source>
</evidence>
<keyword evidence="1" id="KW-0175">Coiled coil</keyword>
<organism evidence="2 3">
    <name type="scientific">Halopseudomonas pachastrellae</name>
    <dbReference type="NCBI Taxonomy" id="254161"/>
    <lineage>
        <taxon>Bacteria</taxon>
        <taxon>Pseudomonadati</taxon>
        <taxon>Pseudomonadota</taxon>
        <taxon>Gammaproteobacteria</taxon>
        <taxon>Pseudomonadales</taxon>
        <taxon>Pseudomonadaceae</taxon>
        <taxon>Halopseudomonas</taxon>
    </lineage>
</organism>
<accession>A0A1S8DM17</accession>
<comment type="caution">
    <text evidence="2">The sequence shown here is derived from an EMBL/GenBank/DDBJ whole genome shotgun (WGS) entry which is preliminary data.</text>
</comment>
<reference evidence="2 3" key="1">
    <citation type="submission" date="2017-01" db="EMBL/GenBank/DDBJ databases">
        <title>Draft genome sequence of Pseudomonas pachastrellae type strain CCUG 46540T from a deep sea.</title>
        <authorList>
            <person name="Gomila M."/>
            <person name="Mulet M."/>
            <person name="Lalucat J."/>
            <person name="Garcia-Valdes E."/>
        </authorList>
    </citation>
    <scope>NUCLEOTIDE SEQUENCE [LARGE SCALE GENOMIC DNA]</scope>
    <source>
        <strain evidence="2 3">CCUG 46540</strain>
    </source>
</reference>
<dbReference type="Proteomes" id="UP000242847">
    <property type="component" value="Unassembled WGS sequence"/>
</dbReference>
<feature type="coiled-coil region" evidence="1">
    <location>
        <begin position="63"/>
        <end position="97"/>
    </location>
</feature>
<dbReference type="AlphaFoldDB" id="A0A1S8DM17"/>
<evidence type="ECO:0000256" key="1">
    <source>
        <dbReference type="SAM" id="Coils"/>
    </source>
</evidence>